<dbReference type="Proteomes" id="UP000011713">
    <property type="component" value="Unassembled WGS sequence"/>
</dbReference>
<accession>M4BSZ7</accession>
<dbReference type="EnsemblProtists" id="HpaT809582">
    <property type="protein sequence ID" value="HpaP809582"/>
    <property type="gene ID" value="HpaG809582"/>
</dbReference>
<reference evidence="3" key="1">
    <citation type="journal article" date="2010" name="Science">
        <title>Signatures of adaptation to obligate biotrophy in the Hyaloperonospora arabidopsidis genome.</title>
        <authorList>
            <person name="Baxter L."/>
            <person name="Tripathy S."/>
            <person name="Ishaque N."/>
            <person name="Boot N."/>
            <person name="Cabral A."/>
            <person name="Kemen E."/>
            <person name="Thines M."/>
            <person name="Ah-Fong A."/>
            <person name="Anderson R."/>
            <person name="Badejoko W."/>
            <person name="Bittner-Eddy P."/>
            <person name="Boore J.L."/>
            <person name="Chibucos M.C."/>
            <person name="Coates M."/>
            <person name="Dehal P."/>
            <person name="Delehaunty K."/>
            <person name="Dong S."/>
            <person name="Downton P."/>
            <person name="Dumas B."/>
            <person name="Fabro G."/>
            <person name="Fronick C."/>
            <person name="Fuerstenberg S.I."/>
            <person name="Fulton L."/>
            <person name="Gaulin E."/>
            <person name="Govers F."/>
            <person name="Hughes L."/>
            <person name="Humphray S."/>
            <person name="Jiang R.H."/>
            <person name="Judelson H."/>
            <person name="Kamoun S."/>
            <person name="Kyung K."/>
            <person name="Meijer H."/>
            <person name="Minx P."/>
            <person name="Morris P."/>
            <person name="Nelson J."/>
            <person name="Phuntumart V."/>
            <person name="Qutob D."/>
            <person name="Rehmany A."/>
            <person name="Rougon-Cardoso A."/>
            <person name="Ryden P."/>
            <person name="Torto-Alalibo T."/>
            <person name="Studholme D."/>
            <person name="Wang Y."/>
            <person name="Win J."/>
            <person name="Wood J."/>
            <person name="Clifton S.W."/>
            <person name="Rogers J."/>
            <person name="Van den Ackerveken G."/>
            <person name="Jones J.D."/>
            <person name="McDowell J.M."/>
            <person name="Beynon J."/>
            <person name="Tyler B.M."/>
        </authorList>
    </citation>
    <scope>NUCLEOTIDE SEQUENCE [LARGE SCALE GENOMIC DNA]</scope>
    <source>
        <strain evidence="3">Emoy2</strain>
    </source>
</reference>
<proteinExistence type="predicted"/>
<dbReference type="AlphaFoldDB" id="M4BSZ7"/>
<reference evidence="2" key="2">
    <citation type="submission" date="2015-06" db="UniProtKB">
        <authorList>
            <consortium name="EnsemblProtists"/>
        </authorList>
    </citation>
    <scope>IDENTIFICATION</scope>
    <source>
        <strain evidence="2">Emoy2</strain>
    </source>
</reference>
<protein>
    <recommendedName>
        <fullName evidence="4">CCHC-type domain-containing protein</fullName>
    </recommendedName>
</protein>
<feature type="region of interest" description="Disordered" evidence="1">
    <location>
        <begin position="88"/>
        <end position="125"/>
    </location>
</feature>
<evidence type="ECO:0000313" key="2">
    <source>
        <dbReference type="EnsemblProtists" id="HpaP809582"/>
    </source>
</evidence>
<evidence type="ECO:0008006" key="4">
    <source>
        <dbReference type="Google" id="ProtNLM"/>
    </source>
</evidence>
<evidence type="ECO:0000256" key="1">
    <source>
        <dbReference type="SAM" id="MobiDB-lite"/>
    </source>
</evidence>
<dbReference type="VEuPathDB" id="FungiDB:HpaG809582"/>
<sequence length="157" mass="17388">MNFMRAKYEPMRFDCLHHAEELAHFVQSIELGSGEVSREVVAAHFETKPQDTRTCFRCGRTGNAVSDCKTRVVFDDGTSNTSGDMVLSHTKKASAARTKAVKSKKKNLRGPRRERKRASCAYAGASSEPQTMRLASIKAIGSSTVVQVDTSWTTSRR</sequence>
<feature type="compositionally biased region" description="Basic residues" evidence="1">
    <location>
        <begin position="89"/>
        <end position="118"/>
    </location>
</feature>
<dbReference type="InParanoid" id="M4BSZ7"/>
<dbReference type="HOGENOM" id="CLU_1681280_0_0_1"/>
<organism evidence="2 3">
    <name type="scientific">Hyaloperonospora arabidopsidis (strain Emoy2)</name>
    <name type="common">Downy mildew agent</name>
    <name type="synonym">Peronospora arabidopsidis</name>
    <dbReference type="NCBI Taxonomy" id="559515"/>
    <lineage>
        <taxon>Eukaryota</taxon>
        <taxon>Sar</taxon>
        <taxon>Stramenopiles</taxon>
        <taxon>Oomycota</taxon>
        <taxon>Peronosporomycetes</taxon>
        <taxon>Peronosporales</taxon>
        <taxon>Peronosporaceae</taxon>
        <taxon>Hyaloperonospora</taxon>
    </lineage>
</organism>
<keyword evidence="3" id="KW-1185">Reference proteome</keyword>
<name>M4BSZ7_HYAAE</name>
<evidence type="ECO:0000313" key="3">
    <source>
        <dbReference type="Proteomes" id="UP000011713"/>
    </source>
</evidence>
<dbReference type="EMBL" id="JH597801">
    <property type="status" value="NOT_ANNOTATED_CDS"/>
    <property type="molecule type" value="Genomic_DNA"/>
</dbReference>